<proteinExistence type="predicted"/>
<gene>
    <name evidence="2" type="ORF">Pcinc_028754</name>
</gene>
<comment type="caution">
    <text evidence="2">The sequence shown here is derived from an EMBL/GenBank/DDBJ whole genome shotgun (WGS) entry which is preliminary data.</text>
</comment>
<sequence length="87" mass="9261">MSVSKIKRKCGRRRRRNWESDEEKGSLNSPSSVHGQSSGTLDANAHTCSTNTTDYDGGASCSSSGVVTRTSFPSLLHCVGPRSVSEA</sequence>
<dbReference type="EMBL" id="JAWQEG010003541">
    <property type="protein sequence ID" value="KAK3865660.1"/>
    <property type="molecule type" value="Genomic_DNA"/>
</dbReference>
<feature type="region of interest" description="Disordered" evidence="1">
    <location>
        <begin position="1"/>
        <end position="49"/>
    </location>
</feature>
<accession>A0AAE1K8V7</accession>
<dbReference type="Proteomes" id="UP001286313">
    <property type="component" value="Unassembled WGS sequence"/>
</dbReference>
<protein>
    <submittedName>
        <fullName evidence="2">Uncharacterized protein</fullName>
    </submittedName>
</protein>
<feature type="compositionally biased region" description="Basic residues" evidence="1">
    <location>
        <begin position="1"/>
        <end position="16"/>
    </location>
</feature>
<feature type="compositionally biased region" description="Polar residues" evidence="1">
    <location>
        <begin position="26"/>
        <end position="49"/>
    </location>
</feature>
<keyword evidence="3" id="KW-1185">Reference proteome</keyword>
<name>A0AAE1K8V7_PETCI</name>
<evidence type="ECO:0000256" key="1">
    <source>
        <dbReference type="SAM" id="MobiDB-lite"/>
    </source>
</evidence>
<evidence type="ECO:0000313" key="2">
    <source>
        <dbReference type="EMBL" id="KAK3865660.1"/>
    </source>
</evidence>
<dbReference type="AlphaFoldDB" id="A0AAE1K8V7"/>
<organism evidence="2 3">
    <name type="scientific">Petrolisthes cinctipes</name>
    <name type="common">Flat porcelain crab</name>
    <dbReference type="NCBI Taxonomy" id="88211"/>
    <lineage>
        <taxon>Eukaryota</taxon>
        <taxon>Metazoa</taxon>
        <taxon>Ecdysozoa</taxon>
        <taxon>Arthropoda</taxon>
        <taxon>Crustacea</taxon>
        <taxon>Multicrustacea</taxon>
        <taxon>Malacostraca</taxon>
        <taxon>Eumalacostraca</taxon>
        <taxon>Eucarida</taxon>
        <taxon>Decapoda</taxon>
        <taxon>Pleocyemata</taxon>
        <taxon>Anomura</taxon>
        <taxon>Galatheoidea</taxon>
        <taxon>Porcellanidae</taxon>
        <taxon>Petrolisthes</taxon>
    </lineage>
</organism>
<evidence type="ECO:0000313" key="3">
    <source>
        <dbReference type="Proteomes" id="UP001286313"/>
    </source>
</evidence>
<reference evidence="2" key="1">
    <citation type="submission" date="2023-10" db="EMBL/GenBank/DDBJ databases">
        <title>Genome assemblies of two species of porcelain crab, Petrolisthes cinctipes and Petrolisthes manimaculis (Anomura: Porcellanidae).</title>
        <authorList>
            <person name="Angst P."/>
        </authorList>
    </citation>
    <scope>NUCLEOTIDE SEQUENCE</scope>
    <source>
        <strain evidence="2">PB745_01</strain>
        <tissue evidence="2">Gill</tissue>
    </source>
</reference>